<evidence type="ECO:0000313" key="5">
    <source>
        <dbReference type="EMBL" id="CAB4834045.1"/>
    </source>
</evidence>
<dbReference type="EMBL" id="CAFABA010000087">
    <property type="protein sequence ID" value="CAB4834045.1"/>
    <property type="molecule type" value="Genomic_DNA"/>
</dbReference>
<dbReference type="PANTHER" id="PTHR11365:SF23">
    <property type="entry name" value="HYPOTHETICAL 5-OXOPROLINASE (EUROFUNG)-RELATED"/>
    <property type="match status" value="1"/>
</dbReference>
<dbReference type="PANTHER" id="PTHR11365">
    <property type="entry name" value="5-OXOPROLINASE RELATED"/>
    <property type="match status" value="1"/>
</dbReference>
<protein>
    <submittedName>
        <fullName evidence="6">Unannotated protein</fullName>
    </submittedName>
</protein>
<dbReference type="GO" id="GO:0017168">
    <property type="term" value="F:5-oxoprolinase (ATP-hydrolyzing) activity"/>
    <property type="evidence" value="ECO:0007669"/>
    <property type="project" value="TreeGrafter"/>
</dbReference>
<dbReference type="EMBL" id="CAFBMH010000001">
    <property type="protein sequence ID" value="CAB4888222.1"/>
    <property type="molecule type" value="Genomic_DNA"/>
</dbReference>
<dbReference type="Pfam" id="PF01968">
    <property type="entry name" value="Hydantoinase_A"/>
    <property type="match status" value="1"/>
</dbReference>
<dbReference type="EMBL" id="CAEZYR010000004">
    <property type="protein sequence ID" value="CAB4726663.1"/>
    <property type="molecule type" value="Genomic_DNA"/>
</dbReference>
<organism evidence="6">
    <name type="scientific">freshwater metagenome</name>
    <dbReference type="NCBI Taxonomy" id="449393"/>
    <lineage>
        <taxon>unclassified sequences</taxon>
        <taxon>metagenomes</taxon>
        <taxon>ecological metagenomes</taxon>
    </lineage>
</organism>
<dbReference type="Pfam" id="PF05378">
    <property type="entry name" value="Hydant_A_N"/>
    <property type="match status" value="1"/>
</dbReference>
<evidence type="ECO:0000313" key="4">
    <source>
        <dbReference type="EMBL" id="CAB4726663.1"/>
    </source>
</evidence>
<evidence type="ECO:0000259" key="2">
    <source>
        <dbReference type="Pfam" id="PF05378"/>
    </source>
</evidence>
<reference evidence="6" key="1">
    <citation type="submission" date="2020-05" db="EMBL/GenBank/DDBJ databases">
        <authorList>
            <person name="Chiriac C."/>
            <person name="Salcher M."/>
            <person name="Ghai R."/>
            <person name="Kavagutti S V."/>
        </authorList>
    </citation>
    <scope>NUCLEOTIDE SEQUENCE</scope>
</reference>
<dbReference type="GO" id="GO:0005829">
    <property type="term" value="C:cytosol"/>
    <property type="evidence" value="ECO:0007669"/>
    <property type="project" value="TreeGrafter"/>
</dbReference>
<dbReference type="SUPFAM" id="SSF53067">
    <property type="entry name" value="Actin-like ATPase domain"/>
    <property type="match status" value="1"/>
</dbReference>
<sequence length="699" mass="72940">MYRIGVDTGGTFTDCVIIDATGRVGVGKALSTHDDLSVGICNSIENAARTVGLTLDDALRGADLLAHATTVGINALLTGNGARVGLITTAGFEGTVPIARGNKVIGIEERLRTEAIHWQKPTMLLPRRNIVGVHERIDAHGTVLEKLSDDDARRAFAILRERDVQAVAVALLWSIIDPRHELQLAELAAEELPGVHVTLSHQLAPRIGEYERTMTTLLNAYVAPLVSVYIEKLRDVFASRGFRGRFVVNQSSGGVKDASRIVHAPVDTLNSGPVGGVCAALDLGRRLGHLNVVATDVGGTSFDVGLIADGRLQYARRPMIGMYPLATPVVDLTSIGTGGGSIAWIDDTIGALRVGPQSAGADPGPVCYGRGGERATVTDAAVALGYLTQLGGTLQLDAGAARAAIERTIAGPLGVTVEHAADDILRVANAQMADLVRRSTVQRGHNPADFALYAYGGAAPQYAGRYAADLGVAEVVIPSLASVFSAYGAAATDLRNMAELEIRPETIESALEWLPAELDRLEATARAAVDADASPAVDADASGATRVERRISLRFARQVHSLSIVIGDAVDAATLSATFRAEYERLVGAGTAFASAGIEAVGITVEARAPVVTDAAIAGTRHGIGASLEAIGTRPAWFDGATVECSVYDGATLPAGARIAGPAFVELPTTTLVVYPGHIAVQESTGDIRLLLPAKNGTE</sequence>
<dbReference type="Pfam" id="PF19278">
    <property type="entry name" value="Hydant_A_C"/>
    <property type="match status" value="1"/>
</dbReference>
<dbReference type="InterPro" id="IPR043129">
    <property type="entry name" value="ATPase_NBD"/>
</dbReference>
<dbReference type="InterPro" id="IPR049517">
    <property type="entry name" value="ACX-like_C"/>
</dbReference>
<dbReference type="GO" id="GO:0006749">
    <property type="term" value="P:glutathione metabolic process"/>
    <property type="evidence" value="ECO:0007669"/>
    <property type="project" value="TreeGrafter"/>
</dbReference>
<dbReference type="InterPro" id="IPR008040">
    <property type="entry name" value="Hydant_A_N"/>
</dbReference>
<gene>
    <name evidence="4" type="ORF">UFOPK2754_00187</name>
    <name evidence="5" type="ORF">UFOPK3139_01963</name>
    <name evidence="6" type="ORF">UFOPK3543_00006</name>
</gene>
<evidence type="ECO:0000313" key="6">
    <source>
        <dbReference type="EMBL" id="CAB4888222.1"/>
    </source>
</evidence>
<dbReference type="AlphaFoldDB" id="A0A6J7EWW2"/>
<dbReference type="InterPro" id="IPR002821">
    <property type="entry name" value="Hydantoinase_A"/>
</dbReference>
<name>A0A6J7EWW2_9ZZZZ</name>
<feature type="domain" description="Acetophenone carboxylase-like C-terminal" evidence="3">
    <location>
        <begin position="568"/>
        <end position="679"/>
    </location>
</feature>
<accession>A0A6J7EWW2</accession>
<dbReference type="InterPro" id="IPR045079">
    <property type="entry name" value="Oxoprolinase-like"/>
</dbReference>
<feature type="domain" description="Hydantoinase/oxoprolinase N-terminal" evidence="2">
    <location>
        <begin position="3"/>
        <end position="191"/>
    </location>
</feature>
<proteinExistence type="predicted"/>
<evidence type="ECO:0000259" key="1">
    <source>
        <dbReference type="Pfam" id="PF01968"/>
    </source>
</evidence>
<evidence type="ECO:0000259" key="3">
    <source>
        <dbReference type="Pfam" id="PF19278"/>
    </source>
</evidence>
<feature type="domain" description="Hydantoinase A/oxoprolinase" evidence="1">
    <location>
        <begin position="212"/>
        <end position="496"/>
    </location>
</feature>